<keyword evidence="2 7" id="KW-0813">Transport</keyword>
<protein>
    <submittedName>
        <fullName evidence="9">Aliphatic sulfonates transport permease protein SsuC</fullName>
    </submittedName>
</protein>
<comment type="similarity">
    <text evidence="7">Belongs to the binding-protein-dependent transport system permease family.</text>
</comment>
<evidence type="ECO:0000313" key="9">
    <source>
        <dbReference type="EMBL" id="CAG9180859.1"/>
    </source>
</evidence>
<evidence type="ECO:0000256" key="1">
    <source>
        <dbReference type="ARBA" id="ARBA00004651"/>
    </source>
</evidence>
<dbReference type="InterPro" id="IPR000515">
    <property type="entry name" value="MetI-like"/>
</dbReference>
<evidence type="ECO:0000256" key="3">
    <source>
        <dbReference type="ARBA" id="ARBA00022475"/>
    </source>
</evidence>
<evidence type="ECO:0000256" key="4">
    <source>
        <dbReference type="ARBA" id="ARBA00022692"/>
    </source>
</evidence>
<feature type="transmembrane region" description="Helical" evidence="7">
    <location>
        <begin position="216"/>
        <end position="236"/>
    </location>
</feature>
<keyword evidence="10" id="KW-1185">Reference proteome</keyword>
<sequence length="284" mass="30838">MSAPLIHDIGSAKPAAAKSRSTKAAGTPRVPAVLRAVAPWIVPVLLIVTWQVASQLGWLSNRVLPAPLAVVEAAWGLAVSGELWRHVWVSTWRALIGLTVGGGLGLLLGLLTGTFRTAATLLDSSLQMIRNIPTLALIPLVILWFGIDETAKLFLVALGVFFPVYLNTYHGIRAVDPGLVEMARSYGLSGWRLYREVILPGALPNILVGVRFSLGLMWVILIVAETISAQSGIGYMTMNAREFLQTDVVLVGILLYALLGKLADVLSRALERYWLRWHPGYQAS</sequence>
<dbReference type="Pfam" id="PF00528">
    <property type="entry name" value="BPD_transp_1"/>
    <property type="match status" value="1"/>
</dbReference>
<feature type="transmembrane region" description="Helical" evidence="7">
    <location>
        <begin position="128"/>
        <end position="147"/>
    </location>
</feature>
<comment type="subcellular location">
    <subcellularLocation>
        <location evidence="1 7">Cell membrane</location>
        <topology evidence="1 7">Multi-pass membrane protein</topology>
    </subcellularLocation>
</comment>
<keyword evidence="4 7" id="KW-0812">Transmembrane</keyword>
<feature type="transmembrane region" description="Helical" evidence="7">
    <location>
        <begin position="94"/>
        <end position="116"/>
    </location>
</feature>
<dbReference type="PANTHER" id="PTHR30151:SF38">
    <property type="entry name" value="ALIPHATIC SULFONATES TRANSPORT PERMEASE PROTEIN SSUC-RELATED"/>
    <property type="match status" value="1"/>
</dbReference>
<dbReference type="InterPro" id="IPR035906">
    <property type="entry name" value="MetI-like_sf"/>
</dbReference>
<dbReference type="SUPFAM" id="SSF161098">
    <property type="entry name" value="MetI-like"/>
    <property type="match status" value="1"/>
</dbReference>
<feature type="transmembrane region" description="Helical" evidence="7">
    <location>
        <begin position="153"/>
        <end position="172"/>
    </location>
</feature>
<name>A0ABN7Z4F9_9BURK</name>
<dbReference type="EMBL" id="CAJZAG010000009">
    <property type="protein sequence ID" value="CAG9180859.1"/>
    <property type="molecule type" value="Genomic_DNA"/>
</dbReference>
<dbReference type="NCBIfam" id="NF008470">
    <property type="entry name" value="PRK11365.1"/>
    <property type="match status" value="1"/>
</dbReference>
<gene>
    <name evidence="9" type="primary">ssuC_10</name>
    <name evidence="9" type="ORF">LMG32289_04743</name>
</gene>
<feature type="domain" description="ABC transmembrane type-1" evidence="8">
    <location>
        <begin position="87"/>
        <end position="267"/>
    </location>
</feature>
<evidence type="ECO:0000256" key="7">
    <source>
        <dbReference type="RuleBase" id="RU363032"/>
    </source>
</evidence>
<comment type="caution">
    <text evidence="9">The sequence shown here is derived from an EMBL/GenBank/DDBJ whole genome shotgun (WGS) entry which is preliminary data.</text>
</comment>
<dbReference type="Gene3D" id="1.10.3720.10">
    <property type="entry name" value="MetI-like"/>
    <property type="match status" value="1"/>
</dbReference>
<evidence type="ECO:0000256" key="5">
    <source>
        <dbReference type="ARBA" id="ARBA00022989"/>
    </source>
</evidence>
<evidence type="ECO:0000256" key="2">
    <source>
        <dbReference type="ARBA" id="ARBA00022448"/>
    </source>
</evidence>
<evidence type="ECO:0000259" key="8">
    <source>
        <dbReference type="PROSITE" id="PS50928"/>
    </source>
</evidence>
<dbReference type="CDD" id="cd06261">
    <property type="entry name" value="TM_PBP2"/>
    <property type="match status" value="1"/>
</dbReference>
<dbReference type="PANTHER" id="PTHR30151">
    <property type="entry name" value="ALKANE SULFONATE ABC TRANSPORTER-RELATED, MEMBRANE SUBUNIT"/>
    <property type="match status" value="1"/>
</dbReference>
<dbReference type="RefSeq" id="WP_223992727.1">
    <property type="nucleotide sequence ID" value="NZ_CAJZAG010000009.1"/>
</dbReference>
<reference evidence="9 10" key="1">
    <citation type="submission" date="2021-08" db="EMBL/GenBank/DDBJ databases">
        <authorList>
            <person name="Peeters C."/>
        </authorList>
    </citation>
    <scope>NUCLEOTIDE SEQUENCE [LARGE SCALE GENOMIC DNA]</scope>
    <source>
        <strain evidence="9 10">LMG 32289</strain>
    </source>
</reference>
<keyword evidence="6 7" id="KW-0472">Membrane</keyword>
<organism evidence="9 10">
    <name type="scientific">Cupriavidus pampae</name>
    <dbReference type="NCBI Taxonomy" id="659251"/>
    <lineage>
        <taxon>Bacteria</taxon>
        <taxon>Pseudomonadati</taxon>
        <taxon>Pseudomonadota</taxon>
        <taxon>Betaproteobacteria</taxon>
        <taxon>Burkholderiales</taxon>
        <taxon>Burkholderiaceae</taxon>
        <taxon>Cupriavidus</taxon>
    </lineage>
</organism>
<accession>A0ABN7Z4F9</accession>
<proteinExistence type="inferred from homology"/>
<dbReference type="PROSITE" id="PS50928">
    <property type="entry name" value="ABC_TM1"/>
    <property type="match status" value="1"/>
</dbReference>
<dbReference type="Proteomes" id="UP000706525">
    <property type="component" value="Unassembled WGS sequence"/>
</dbReference>
<evidence type="ECO:0000256" key="6">
    <source>
        <dbReference type="ARBA" id="ARBA00023136"/>
    </source>
</evidence>
<feature type="transmembrane region" description="Helical" evidence="7">
    <location>
        <begin position="32"/>
        <end position="53"/>
    </location>
</feature>
<keyword evidence="3" id="KW-1003">Cell membrane</keyword>
<feature type="transmembrane region" description="Helical" evidence="7">
    <location>
        <begin position="248"/>
        <end position="270"/>
    </location>
</feature>
<keyword evidence="5 7" id="KW-1133">Transmembrane helix</keyword>
<evidence type="ECO:0000313" key="10">
    <source>
        <dbReference type="Proteomes" id="UP000706525"/>
    </source>
</evidence>